<evidence type="ECO:0000313" key="3">
    <source>
        <dbReference type="Proteomes" id="UP000003287"/>
    </source>
</evidence>
<name>F9P9Z4_STRCV</name>
<organism evidence="2 3">
    <name type="scientific">Streptococcus constellatus subsp. pharyngis SK1060 = CCUG 46377</name>
    <dbReference type="NCBI Taxonomy" id="1035184"/>
    <lineage>
        <taxon>Bacteria</taxon>
        <taxon>Bacillati</taxon>
        <taxon>Bacillota</taxon>
        <taxon>Bacilli</taxon>
        <taxon>Lactobacillales</taxon>
        <taxon>Streptococcaceae</taxon>
        <taxon>Streptococcus</taxon>
        <taxon>Streptococcus anginosus group</taxon>
    </lineage>
</organism>
<accession>F9P9Z4</accession>
<evidence type="ECO:0000313" key="2">
    <source>
        <dbReference type="EMBL" id="EGV07062.1"/>
    </source>
</evidence>
<protein>
    <submittedName>
        <fullName evidence="2">GBS Bsp-like repeat protein</fullName>
    </submittedName>
</protein>
<reference evidence="2 3" key="1">
    <citation type="submission" date="2011-06" db="EMBL/GenBank/DDBJ databases">
        <authorList>
            <person name="Harkins D.M."/>
            <person name="Madupu R."/>
            <person name="Durkin A.S."/>
            <person name="Torralba M."/>
            <person name="Methe B."/>
            <person name="Sutton G.G."/>
            <person name="Nelson K.E."/>
        </authorList>
    </citation>
    <scope>NUCLEOTIDE SEQUENCE [LARGE SCALE GENOMIC DNA]</scope>
    <source>
        <strain evidence="2 3">SK1060</strain>
    </source>
</reference>
<dbReference type="AlphaFoldDB" id="F9P9Z4"/>
<proteinExistence type="predicted"/>
<dbReference type="Proteomes" id="UP000003287">
    <property type="component" value="Unassembled WGS sequence"/>
</dbReference>
<gene>
    <name evidence="2" type="ORF">HMPREF1042_2494</name>
</gene>
<sequence length="101" mass="11415">MTGLNGTTFNLEKPNPTIQTSFPEPGIMDIRIKNVPETIYKLTVPTWSDKNGQDDLQWYAATKNPDGSYNVRVELKNTTMTQELITFIFTEKAMSNQSLLA</sequence>
<dbReference type="EMBL" id="AFUP01000009">
    <property type="protein sequence ID" value="EGV07062.1"/>
    <property type="molecule type" value="Genomic_DNA"/>
</dbReference>
<evidence type="ECO:0000256" key="1">
    <source>
        <dbReference type="SAM" id="MobiDB-lite"/>
    </source>
</evidence>
<dbReference type="Gene3D" id="2.60.40.3760">
    <property type="match status" value="1"/>
</dbReference>
<feature type="region of interest" description="Disordered" evidence="1">
    <location>
        <begin position="1"/>
        <end position="22"/>
    </location>
</feature>
<dbReference type="InterPro" id="IPR013688">
    <property type="entry name" value="GBS_Bsp-like"/>
</dbReference>
<dbReference type="eggNOG" id="COG0860">
    <property type="taxonomic scope" value="Bacteria"/>
</dbReference>
<dbReference type="Pfam" id="PF08481">
    <property type="entry name" value="GBS_Bsp-like"/>
    <property type="match status" value="1"/>
</dbReference>